<organism evidence="2 3">
    <name type="scientific">Chryseobacterium vrystaatense</name>
    <dbReference type="NCBI Taxonomy" id="307480"/>
    <lineage>
        <taxon>Bacteria</taxon>
        <taxon>Pseudomonadati</taxon>
        <taxon>Bacteroidota</taxon>
        <taxon>Flavobacteriia</taxon>
        <taxon>Flavobacteriales</taxon>
        <taxon>Weeksellaceae</taxon>
        <taxon>Chryseobacterium group</taxon>
        <taxon>Chryseobacterium</taxon>
    </lineage>
</organism>
<feature type="transmembrane region" description="Helical" evidence="1">
    <location>
        <begin position="6"/>
        <end position="26"/>
    </location>
</feature>
<gene>
    <name evidence="2" type="ORF">SAMN02787073_3039</name>
</gene>
<dbReference type="EMBL" id="FQVE01000003">
    <property type="protein sequence ID" value="SHF82915.1"/>
    <property type="molecule type" value="Genomic_DNA"/>
</dbReference>
<proteinExistence type="predicted"/>
<dbReference type="Proteomes" id="UP000184108">
    <property type="component" value="Unassembled WGS sequence"/>
</dbReference>
<evidence type="ECO:0000313" key="3">
    <source>
        <dbReference type="Proteomes" id="UP000184108"/>
    </source>
</evidence>
<evidence type="ECO:0000313" key="2">
    <source>
        <dbReference type="EMBL" id="SHF82915.1"/>
    </source>
</evidence>
<evidence type="ECO:0000256" key="1">
    <source>
        <dbReference type="SAM" id="Phobius"/>
    </source>
</evidence>
<keyword evidence="1" id="KW-0472">Membrane</keyword>
<accession>A0A1M5EUJ0</accession>
<sequence>MDINIFFFIGGIILCFIVINLLLYFYHKNRRAVFFRHIKNRHYTLIEKVETNIESYSKISAKLTYFKADIVFLDQEIFIIPFNKPILQLSKSNEKFPSIFERFEVSFKKVHHNFLEITGNTSLGHFKITLNFKNKNFDLHSVV</sequence>
<protein>
    <submittedName>
        <fullName evidence="2">Uncharacterized protein</fullName>
    </submittedName>
</protein>
<dbReference type="RefSeq" id="WP_073174361.1">
    <property type="nucleotide sequence ID" value="NZ_FQVE01000003.1"/>
</dbReference>
<reference evidence="3" key="1">
    <citation type="submission" date="2016-11" db="EMBL/GenBank/DDBJ databases">
        <authorList>
            <person name="Varghese N."/>
            <person name="Submissions S."/>
        </authorList>
    </citation>
    <scope>NUCLEOTIDE SEQUENCE [LARGE SCALE GENOMIC DNA]</scope>
    <source>
        <strain evidence="3">YR203</strain>
    </source>
</reference>
<dbReference type="AlphaFoldDB" id="A0A1M5EUJ0"/>
<name>A0A1M5EUJ0_9FLAO</name>
<keyword evidence="1" id="KW-1133">Transmembrane helix</keyword>
<keyword evidence="1" id="KW-0812">Transmembrane</keyword>